<organism evidence="4 5">
    <name type="scientific">Cohnella endophytica</name>
    <dbReference type="NCBI Taxonomy" id="2419778"/>
    <lineage>
        <taxon>Bacteria</taxon>
        <taxon>Bacillati</taxon>
        <taxon>Bacillota</taxon>
        <taxon>Bacilli</taxon>
        <taxon>Bacillales</taxon>
        <taxon>Paenibacillaceae</taxon>
        <taxon>Cohnella</taxon>
    </lineage>
</organism>
<evidence type="ECO:0000256" key="2">
    <source>
        <dbReference type="PROSITE-ProRule" id="PRU00335"/>
    </source>
</evidence>
<evidence type="ECO:0000313" key="5">
    <source>
        <dbReference type="Proteomes" id="UP000282076"/>
    </source>
</evidence>
<dbReference type="Pfam" id="PF14278">
    <property type="entry name" value="TetR_C_8"/>
    <property type="match status" value="1"/>
</dbReference>
<dbReference type="EMBL" id="RBZM01000001">
    <property type="protein sequence ID" value="RKP58119.1"/>
    <property type="molecule type" value="Genomic_DNA"/>
</dbReference>
<dbReference type="GO" id="GO:0003677">
    <property type="term" value="F:DNA binding"/>
    <property type="evidence" value="ECO:0007669"/>
    <property type="project" value="UniProtKB-UniRule"/>
</dbReference>
<dbReference type="Pfam" id="PF00440">
    <property type="entry name" value="TetR_N"/>
    <property type="match status" value="1"/>
</dbReference>
<proteinExistence type="predicted"/>
<sequence>MLSLLAEGTFNELKIKGIADKAKVNRVTFYDHYSSKEELLAELIDDVLNEYADIIEGMPKTPSVPRPSAELIKTIKLSVGHIKKHADFYKIMLLTNGVPDFSNRLHDQMSESLHKLMRLNVMDHPEIDFDLFVDWIIGGAIGVYKYWLHNGMRQTEEVISKQLLMFTLSSSQVLNSRTTL</sequence>
<dbReference type="InterPro" id="IPR039532">
    <property type="entry name" value="TetR_C_Firmicutes"/>
</dbReference>
<dbReference type="PANTHER" id="PTHR43479:SF7">
    <property type="entry name" value="TETR-FAMILY TRANSCRIPTIONAL REGULATOR"/>
    <property type="match status" value="1"/>
</dbReference>
<feature type="DNA-binding region" description="H-T-H motif" evidence="2">
    <location>
        <begin position="14"/>
        <end position="33"/>
    </location>
</feature>
<name>A0A494Y624_9BACL</name>
<dbReference type="Gene3D" id="1.10.357.10">
    <property type="entry name" value="Tetracycline Repressor, domain 2"/>
    <property type="match status" value="1"/>
</dbReference>
<reference evidence="4 5" key="1">
    <citation type="submission" date="2018-10" db="EMBL/GenBank/DDBJ databases">
        <title>Cohnella sp. M2MS4P-1, whole genome shotgun sequence.</title>
        <authorList>
            <person name="Tuo L."/>
        </authorList>
    </citation>
    <scope>NUCLEOTIDE SEQUENCE [LARGE SCALE GENOMIC DNA]</scope>
    <source>
        <strain evidence="4 5">M2MS4P-1</strain>
    </source>
</reference>
<evidence type="ECO:0000256" key="1">
    <source>
        <dbReference type="ARBA" id="ARBA00023125"/>
    </source>
</evidence>
<protein>
    <submittedName>
        <fullName evidence="4">TetR/AcrR family transcriptional regulator</fullName>
    </submittedName>
</protein>
<accession>A0A494Y624</accession>
<dbReference type="InterPro" id="IPR050624">
    <property type="entry name" value="HTH-type_Tx_Regulator"/>
</dbReference>
<evidence type="ECO:0000313" key="4">
    <source>
        <dbReference type="EMBL" id="RKP58119.1"/>
    </source>
</evidence>
<dbReference type="InterPro" id="IPR001647">
    <property type="entry name" value="HTH_TetR"/>
</dbReference>
<dbReference type="PROSITE" id="PS50977">
    <property type="entry name" value="HTH_TETR_2"/>
    <property type="match status" value="1"/>
</dbReference>
<keyword evidence="5" id="KW-1185">Reference proteome</keyword>
<gene>
    <name evidence="4" type="ORF">D7Z26_01035</name>
</gene>
<dbReference type="AlphaFoldDB" id="A0A494Y624"/>
<dbReference type="PANTHER" id="PTHR43479">
    <property type="entry name" value="ACREF/ENVCD OPERON REPRESSOR-RELATED"/>
    <property type="match status" value="1"/>
</dbReference>
<evidence type="ECO:0000259" key="3">
    <source>
        <dbReference type="PROSITE" id="PS50977"/>
    </source>
</evidence>
<dbReference type="SUPFAM" id="SSF46689">
    <property type="entry name" value="Homeodomain-like"/>
    <property type="match status" value="1"/>
</dbReference>
<comment type="caution">
    <text evidence="4">The sequence shown here is derived from an EMBL/GenBank/DDBJ whole genome shotgun (WGS) entry which is preliminary data.</text>
</comment>
<dbReference type="InterPro" id="IPR009057">
    <property type="entry name" value="Homeodomain-like_sf"/>
</dbReference>
<dbReference type="Proteomes" id="UP000282076">
    <property type="component" value="Unassembled WGS sequence"/>
</dbReference>
<keyword evidence="1 2" id="KW-0238">DNA-binding</keyword>
<feature type="domain" description="HTH tetR-type" evidence="3">
    <location>
        <begin position="1"/>
        <end position="51"/>
    </location>
</feature>
<dbReference type="RefSeq" id="WP_120973918.1">
    <property type="nucleotide sequence ID" value="NZ_RBZM01000001.1"/>
</dbReference>
<dbReference type="OrthoDB" id="9810250at2"/>